<evidence type="ECO:0000256" key="1">
    <source>
        <dbReference type="ARBA" id="ARBA00004141"/>
    </source>
</evidence>
<evidence type="ECO:0000256" key="2">
    <source>
        <dbReference type="ARBA" id="ARBA00022692"/>
    </source>
</evidence>
<dbReference type="InterPro" id="IPR036770">
    <property type="entry name" value="Ankyrin_rpt-contain_sf"/>
</dbReference>
<evidence type="ECO:0000313" key="12">
    <source>
        <dbReference type="Proteomes" id="UP000623129"/>
    </source>
</evidence>
<keyword evidence="5 7" id="KW-0040">ANK repeat</keyword>
<keyword evidence="2 9" id="KW-0812">Transmembrane</keyword>
<keyword evidence="4 9" id="KW-1133">Transmembrane helix</keyword>
<dbReference type="GO" id="GO:0005886">
    <property type="term" value="C:plasma membrane"/>
    <property type="evidence" value="ECO:0007669"/>
    <property type="project" value="TreeGrafter"/>
</dbReference>
<evidence type="ECO:0000256" key="8">
    <source>
        <dbReference type="SAM" id="MobiDB-lite"/>
    </source>
</evidence>
<dbReference type="SUPFAM" id="SSF48403">
    <property type="entry name" value="Ankyrin repeat"/>
    <property type="match status" value="1"/>
</dbReference>
<dbReference type="InterPro" id="IPR026961">
    <property type="entry name" value="PGG_dom"/>
</dbReference>
<gene>
    <name evidence="11" type="ORF">FCM35_KLT00108</name>
</gene>
<dbReference type="OrthoDB" id="673817at2759"/>
<evidence type="ECO:0000313" key="11">
    <source>
        <dbReference type="EMBL" id="KAF3341470.1"/>
    </source>
</evidence>
<evidence type="ECO:0000256" key="4">
    <source>
        <dbReference type="ARBA" id="ARBA00022989"/>
    </source>
</evidence>
<dbReference type="Proteomes" id="UP000623129">
    <property type="component" value="Unassembled WGS sequence"/>
</dbReference>
<reference evidence="11" key="1">
    <citation type="submission" date="2020-01" db="EMBL/GenBank/DDBJ databases">
        <title>Genome sequence of Kobresia littledalei, the first chromosome-level genome in the family Cyperaceae.</title>
        <authorList>
            <person name="Qu G."/>
        </authorList>
    </citation>
    <scope>NUCLEOTIDE SEQUENCE</scope>
    <source>
        <strain evidence="11">C.B.Clarke</strain>
        <tissue evidence="11">Leaf</tissue>
    </source>
</reference>
<keyword evidence="6 9" id="KW-0472">Membrane</keyword>
<protein>
    <submittedName>
        <fullName evidence="11">Ankyrin repeat-containing protein</fullName>
    </submittedName>
</protein>
<organism evidence="11 12">
    <name type="scientific">Carex littledalei</name>
    <dbReference type="NCBI Taxonomy" id="544730"/>
    <lineage>
        <taxon>Eukaryota</taxon>
        <taxon>Viridiplantae</taxon>
        <taxon>Streptophyta</taxon>
        <taxon>Embryophyta</taxon>
        <taxon>Tracheophyta</taxon>
        <taxon>Spermatophyta</taxon>
        <taxon>Magnoliopsida</taxon>
        <taxon>Liliopsida</taxon>
        <taxon>Poales</taxon>
        <taxon>Cyperaceae</taxon>
        <taxon>Cyperoideae</taxon>
        <taxon>Cariceae</taxon>
        <taxon>Carex</taxon>
        <taxon>Carex subgen. Euthyceras</taxon>
    </lineage>
</organism>
<evidence type="ECO:0000256" key="3">
    <source>
        <dbReference type="ARBA" id="ARBA00022737"/>
    </source>
</evidence>
<dbReference type="Pfam" id="PF13962">
    <property type="entry name" value="PGG"/>
    <property type="match status" value="1"/>
</dbReference>
<feature type="transmembrane region" description="Helical" evidence="9">
    <location>
        <begin position="494"/>
        <end position="517"/>
    </location>
</feature>
<dbReference type="EMBL" id="SWLB01000001">
    <property type="protein sequence ID" value="KAF3341470.1"/>
    <property type="molecule type" value="Genomic_DNA"/>
</dbReference>
<feature type="transmembrane region" description="Helical" evidence="9">
    <location>
        <begin position="560"/>
        <end position="583"/>
    </location>
</feature>
<dbReference type="AlphaFoldDB" id="A0A833R9Y8"/>
<feature type="repeat" description="ANK" evidence="7">
    <location>
        <begin position="248"/>
        <end position="280"/>
    </location>
</feature>
<dbReference type="SMART" id="SM00248">
    <property type="entry name" value="ANK"/>
    <property type="match status" value="9"/>
</dbReference>
<feature type="domain" description="PGG" evidence="10">
    <location>
        <begin position="448"/>
        <end position="552"/>
    </location>
</feature>
<keyword evidence="12" id="KW-1185">Reference proteome</keyword>
<comment type="subcellular location">
    <subcellularLocation>
        <location evidence="1">Membrane</location>
        <topology evidence="1">Multi-pass membrane protein</topology>
    </subcellularLocation>
</comment>
<evidence type="ECO:0000259" key="10">
    <source>
        <dbReference type="Pfam" id="PF13962"/>
    </source>
</evidence>
<dbReference type="Gene3D" id="1.25.40.20">
    <property type="entry name" value="Ankyrin repeat-containing domain"/>
    <property type="match status" value="1"/>
</dbReference>
<evidence type="ECO:0000256" key="5">
    <source>
        <dbReference type="ARBA" id="ARBA00023043"/>
    </source>
</evidence>
<feature type="transmembrane region" description="Helical" evidence="9">
    <location>
        <begin position="529"/>
        <end position="553"/>
    </location>
</feature>
<dbReference type="PANTHER" id="PTHR24186">
    <property type="entry name" value="PROTEIN PHOSPHATASE 1 REGULATORY SUBUNIT"/>
    <property type="match status" value="1"/>
</dbReference>
<name>A0A833R9Y8_9POAL</name>
<evidence type="ECO:0000256" key="6">
    <source>
        <dbReference type="ARBA" id="ARBA00023136"/>
    </source>
</evidence>
<dbReference type="InterPro" id="IPR002110">
    <property type="entry name" value="Ankyrin_rpt"/>
</dbReference>
<dbReference type="PANTHER" id="PTHR24186:SF54">
    <property type="entry name" value="PGG DOMAIN-CONTAINING PROTEIN"/>
    <property type="match status" value="1"/>
</dbReference>
<accession>A0A833R9Y8</accession>
<dbReference type="PROSITE" id="PS50088">
    <property type="entry name" value="ANK_REPEAT"/>
    <property type="match status" value="1"/>
</dbReference>
<feature type="transmembrane region" description="Helical" evidence="9">
    <location>
        <begin position="451"/>
        <end position="473"/>
    </location>
</feature>
<evidence type="ECO:0000256" key="9">
    <source>
        <dbReference type="SAM" id="Phobius"/>
    </source>
</evidence>
<dbReference type="Pfam" id="PF12796">
    <property type="entry name" value="Ank_2"/>
    <property type="match status" value="2"/>
</dbReference>
<comment type="caution">
    <text evidence="11">The sequence shown here is derived from an EMBL/GenBank/DDBJ whole genome shotgun (WGS) entry which is preliminary data.</text>
</comment>
<feature type="region of interest" description="Disordered" evidence="8">
    <location>
        <begin position="1"/>
        <end position="24"/>
    </location>
</feature>
<feature type="compositionally biased region" description="Low complexity" evidence="8">
    <location>
        <begin position="1"/>
        <end position="20"/>
    </location>
</feature>
<sequence>MSNSSSLPSSSSASASSSSPPITPAPEDVQEFLVACRKNDLPSFNTMFDSNNEILLSTTPLGNNCLHIAAMLGHDDFIEEVYDMSNVYPRALSLFSGTNEDGETPLITALMAANHVFASAIITLCTRLDSNFEEGSFNCMVLKVDRRGENALHHALRNGFIDIALDQLLAKEQRLSEQVIKTGESAMFMAAHKGYDTVVEELLRIPTSAVCGTISGSALHAAVRFHKPGIVKMLLAERPKLAECQDAMGMTPLQRAINHNNLEMVDILLNSNPKLAYIRNEKTTDTPFIMAAKTGFVPIAEVIMRICPDSAYTPNEDGHSALHVAIKNEKSDFVNYILREPLLQRLINQADNTGSLPLHHAADMCDPKLIRSLLTDEIDRHDQTAVNVGSYTAVHNVTVQTALSKTLKWNESFTLLSNLNPTGLRQFSTTRAKKFIKKKAIEEIKSRTEKYTFSTSLVAALLATITFAAAFTLPGGPTSDGYPLFASNRAFQAFLISDTIAMCCSLTVAFLCILTTWEDMDFLLNYRYTTWVLMWCAYGATGIAFGTGLYTVLMPHHKTVALPILVISVISPLISILITYWPLLRLHLRLGSLFERDLVTYI</sequence>
<evidence type="ECO:0000256" key="7">
    <source>
        <dbReference type="PROSITE-ProRule" id="PRU00023"/>
    </source>
</evidence>
<keyword evidence="3" id="KW-0677">Repeat</keyword>
<proteinExistence type="predicted"/>